<evidence type="ECO:0000256" key="3">
    <source>
        <dbReference type="ARBA" id="ARBA00022771"/>
    </source>
</evidence>
<reference evidence="7" key="1">
    <citation type="submission" date="2025-08" db="UniProtKB">
        <authorList>
            <consortium name="RefSeq"/>
        </authorList>
    </citation>
    <scope>IDENTIFICATION</scope>
    <source>
        <tissue evidence="7">Whole body</tissue>
    </source>
</reference>
<accession>A0ABM1JDR8</accession>
<name>A0ABM1JDR8_POLDO</name>
<dbReference type="InterPro" id="IPR004457">
    <property type="entry name" value="Znf_ZPR1"/>
</dbReference>
<dbReference type="SMART" id="SM00709">
    <property type="entry name" value="Zpr1"/>
    <property type="match status" value="2"/>
</dbReference>
<dbReference type="RefSeq" id="XP_015190606.1">
    <property type="nucleotide sequence ID" value="XM_015335120.1"/>
</dbReference>
<keyword evidence="6" id="KW-1185">Reference proteome</keyword>
<proteinExistence type="inferred from homology"/>
<dbReference type="InterPro" id="IPR040141">
    <property type="entry name" value="ZPR1"/>
</dbReference>
<keyword evidence="4" id="KW-0862">Zinc</keyword>
<comment type="similarity">
    <text evidence="1">Belongs to the ZPR1 family.</text>
</comment>
<protein>
    <submittedName>
        <fullName evidence="7">Zinc finger protein ZPR1</fullName>
    </submittedName>
</protein>
<dbReference type="InterPro" id="IPR042452">
    <property type="entry name" value="ZPR1_Znf1/2"/>
</dbReference>
<keyword evidence="3" id="KW-0863">Zinc-finger</keyword>
<dbReference type="Proteomes" id="UP000694924">
    <property type="component" value="Unplaced"/>
</dbReference>
<dbReference type="Pfam" id="PF22794">
    <property type="entry name" value="jr-ZPR1"/>
    <property type="match status" value="2"/>
</dbReference>
<dbReference type="PANTHER" id="PTHR10876:SF0">
    <property type="entry name" value="ZINC FINGER PROTEIN ZPR1"/>
    <property type="match status" value="1"/>
</dbReference>
<keyword evidence="2" id="KW-0479">Metal-binding</keyword>
<dbReference type="Gene3D" id="2.20.25.420">
    <property type="entry name" value="ZPR1, zinc finger domain"/>
    <property type="match status" value="2"/>
</dbReference>
<dbReference type="InterPro" id="IPR042451">
    <property type="entry name" value="ZPR1_A/B_dom"/>
</dbReference>
<feature type="domain" description="Zinc finger ZPR1-type" evidence="5">
    <location>
        <begin position="35"/>
        <end position="193"/>
    </location>
</feature>
<sequence length="446" mass="49918">MAANERKAEPHSVCKPLFRNLTADDPEPEATEIESLCVNCGKNGITRLLLTKIPHYKDVVVMSFNCENCGFQNNEIQSGSKISEKGIKITLQISTPRDLNRQVIKSDFTSVHLPELDFEILQGSQKGEITTIEGIIDHSIEGLEQDQPRRKEEYPETAEEIDKFLTRLRDLKILSKPFTIIFKDISGNCHVENPNVPLKDSQCKITYFKRSEKENHLLGIYNENEEALLKPIQDGEHTLEDIEGEVLSFPTNCPDCNSPCETNMKLTNIPHFKEVVIMATMCEACGHRTNEVKSGGGVEPLGVKIEVTITGKEDFSRDLLKSETCYMEIPELELEVGPAALGGRFTTVEGVIAATKEQLLSSTAFMGDSTDAENVNRIEVFISQLTDILEGKRTITLILDDPAGNSFVQTLSDDGPDDKLKITKYERSFEQNEELGLNDIKVENYE</sequence>
<evidence type="ECO:0000259" key="5">
    <source>
        <dbReference type="SMART" id="SM00709"/>
    </source>
</evidence>
<evidence type="ECO:0000256" key="1">
    <source>
        <dbReference type="ARBA" id="ARBA00008354"/>
    </source>
</evidence>
<evidence type="ECO:0000256" key="2">
    <source>
        <dbReference type="ARBA" id="ARBA00022723"/>
    </source>
</evidence>
<evidence type="ECO:0000313" key="6">
    <source>
        <dbReference type="Proteomes" id="UP000694924"/>
    </source>
</evidence>
<dbReference type="Gene3D" id="2.60.120.1040">
    <property type="entry name" value="ZPR1, A/B domain"/>
    <property type="match status" value="2"/>
</dbReference>
<dbReference type="PANTHER" id="PTHR10876">
    <property type="entry name" value="ZINC FINGER PROTEIN ZPR1"/>
    <property type="match status" value="1"/>
</dbReference>
<gene>
    <name evidence="7" type="primary">LOC107074075</name>
</gene>
<organism evidence="6 7">
    <name type="scientific">Polistes dominula</name>
    <name type="common">European paper wasp</name>
    <name type="synonym">Vespa dominula</name>
    <dbReference type="NCBI Taxonomy" id="743375"/>
    <lineage>
        <taxon>Eukaryota</taxon>
        <taxon>Metazoa</taxon>
        <taxon>Ecdysozoa</taxon>
        <taxon>Arthropoda</taxon>
        <taxon>Hexapoda</taxon>
        <taxon>Insecta</taxon>
        <taxon>Pterygota</taxon>
        <taxon>Neoptera</taxon>
        <taxon>Endopterygota</taxon>
        <taxon>Hymenoptera</taxon>
        <taxon>Apocrita</taxon>
        <taxon>Aculeata</taxon>
        <taxon>Vespoidea</taxon>
        <taxon>Vespidae</taxon>
        <taxon>Polistinae</taxon>
        <taxon>Polistini</taxon>
        <taxon>Polistes</taxon>
    </lineage>
</organism>
<dbReference type="InterPro" id="IPR056180">
    <property type="entry name" value="ZPR1_jr_dom"/>
</dbReference>
<feature type="domain" description="Zinc finger ZPR1-type" evidence="5">
    <location>
        <begin position="251"/>
        <end position="410"/>
    </location>
</feature>
<evidence type="ECO:0000313" key="7">
    <source>
        <dbReference type="RefSeq" id="XP_015190606.1"/>
    </source>
</evidence>
<dbReference type="Pfam" id="PF03367">
    <property type="entry name" value="Zn_ribbon_ZPR1"/>
    <property type="match status" value="2"/>
</dbReference>
<dbReference type="NCBIfam" id="TIGR00310">
    <property type="entry name" value="ZPR1_znf"/>
    <property type="match status" value="2"/>
</dbReference>
<evidence type="ECO:0000256" key="4">
    <source>
        <dbReference type="ARBA" id="ARBA00022833"/>
    </source>
</evidence>
<dbReference type="GeneID" id="107074075"/>